<feature type="transmembrane region" description="Helical" evidence="1">
    <location>
        <begin position="44"/>
        <end position="61"/>
    </location>
</feature>
<protein>
    <submittedName>
        <fullName evidence="2">Uncharacterized protein</fullName>
    </submittedName>
</protein>
<keyword evidence="1" id="KW-0472">Membrane</keyword>
<name>A0A0F9BMI7_9ZZZZ</name>
<evidence type="ECO:0000256" key="1">
    <source>
        <dbReference type="SAM" id="Phobius"/>
    </source>
</evidence>
<proteinExistence type="predicted"/>
<organism evidence="2">
    <name type="scientific">marine sediment metagenome</name>
    <dbReference type="NCBI Taxonomy" id="412755"/>
    <lineage>
        <taxon>unclassified sequences</taxon>
        <taxon>metagenomes</taxon>
        <taxon>ecological metagenomes</taxon>
    </lineage>
</organism>
<dbReference type="EMBL" id="LAZR01048481">
    <property type="protein sequence ID" value="KKK91829.1"/>
    <property type="molecule type" value="Genomic_DNA"/>
</dbReference>
<reference evidence="2" key="1">
    <citation type="journal article" date="2015" name="Nature">
        <title>Complex archaea that bridge the gap between prokaryotes and eukaryotes.</title>
        <authorList>
            <person name="Spang A."/>
            <person name="Saw J.H."/>
            <person name="Jorgensen S.L."/>
            <person name="Zaremba-Niedzwiedzka K."/>
            <person name="Martijn J."/>
            <person name="Lind A.E."/>
            <person name="van Eijk R."/>
            <person name="Schleper C."/>
            <person name="Guy L."/>
            <person name="Ettema T.J."/>
        </authorList>
    </citation>
    <scope>NUCLEOTIDE SEQUENCE</scope>
</reference>
<evidence type="ECO:0000313" key="2">
    <source>
        <dbReference type="EMBL" id="KKK91829.1"/>
    </source>
</evidence>
<keyword evidence="1" id="KW-0812">Transmembrane</keyword>
<accession>A0A0F9BMI7</accession>
<dbReference type="AlphaFoldDB" id="A0A0F9BMI7"/>
<comment type="caution">
    <text evidence="2">The sequence shown here is derived from an EMBL/GenBank/DDBJ whole genome shotgun (WGS) entry which is preliminary data.</text>
</comment>
<keyword evidence="1" id="KW-1133">Transmembrane helix</keyword>
<sequence>MKWPAIRWPKIKRPDLDARDGHIYGGLIVAAVGGWHVSWPWTCIVLGVVVTVLGIFAPRMAPRSE</sequence>
<gene>
    <name evidence="2" type="ORF">LCGC14_2709020</name>
</gene>